<gene>
    <name evidence="2" type="ORF">SAMN02745110_01758</name>
</gene>
<accession>A0A1T4NYN3</accession>
<evidence type="ECO:0000313" key="3">
    <source>
        <dbReference type="Proteomes" id="UP000189857"/>
    </source>
</evidence>
<dbReference type="InterPro" id="IPR036866">
    <property type="entry name" value="RibonucZ/Hydroxyglut_hydro"/>
</dbReference>
<dbReference type="SMART" id="SM00849">
    <property type="entry name" value="Lactamase_B"/>
    <property type="match status" value="1"/>
</dbReference>
<dbReference type="PANTHER" id="PTHR42951:SF4">
    <property type="entry name" value="ACYL-COENZYME A THIOESTERASE MBLAC2"/>
    <property type="match status" value="1"/>
</dbReference>
<reference evidence="2 3" key="1">
    <citation type="submission" date="2017-02" db="EMBL/GenBank/DDBJ databases">
        <authorList>
            <person name="Peterson S.W."/>
        </authorList>
    </citation>
    <scope>NUCLEOTIDE SEQUENCE [LARGE SCALE GENOMIC DNA]</scope>
    <source>
        <strain evidence="2 3">ATCC 17233</strain>
    </source>
</reference>
<dbReference type="InterPro" id="IPR050855">
    <property type="entry name" value="NDM-1-like"/>
</dbReference>
<sequence length="273" mass="31000">MTITELKYSNTNTYLIEGDKGTILFDTGWAGTFAAFCRELGEKHKVLQDIDYLLISHFHPDHMGIAGEIAECGPKVLIMDLQLPYIHSSDVIFGKENNRFFKPISENDLKVISVDKSRAFLISIGINGEIIYTPGHSDDSISLYLDDGSLFVGDLNPLYELDMHKGTDIEKSWNKLLRFNPSRIYYGHAKTATFAENDMPVETQENDKISSDGLGYKLVSRVIKYIDKGYNVDRIRKKTGADRELIEDINRMYLTHPGVSIQGILDRIEIKNR</sequence>
<evidence type="ECO:0000313" key="2">
    <source>
        <dbReference type="EMBL" id="SJZ84136.1"/>
    </source>
</evidence>
<dbReference type="Pfam" id="PF00753">
    <property type="entry name" value="Lactamase_B"/>
    <property type="match status" value="1"/>
</dbReference>
<dbReference type="EMBL" id="FUXA01000010">
    <property type="protein sequence ID" value="SJZ84136.1"/>
    <property type="molecule type" value="Genomic_DNA"/>
</dbReference>
<organism evidence="2 3">
    <name type="scientific">Eubacterium ruminantium</name>
    <dbReference type="NCBI Taxonomy" id="42322"/>
    <lineage>
        <taxon>Bacteria</taxon>
        <taxon>Bacillati</taxon>
        <taxon>Bacillota</taxon>
        <taxon>Clostridia</taxon>
        <taxon>Eubacteriales</taxon>
        <taxon>Eubacteriaceae</taxon>
        <taxon>Eubacterium</taxon>
    </lineage>
</organism>
<dbReference type="SUPFAM" id="SSF56281">
    <property type="entry name" value="Metallo-hydrolase/oxidoreductase"/>
    <property type="match status" value="1"/>
</dbReference>
<dbReference type="InterPro" id="IPR001279">
    <property type="entry name" value="Metallo-B-lactamas"/>
</dbReference>
<dbReference type="AlphaFoldDB" id="A0A1T4NYN3"/>
<keyword evidence="3" id="KW-1185">Reference proteome</keyword>
<dbReference type="PANTHER" id="PTHR42951">
    <property type="entry name" value="METALLO-BETA-LACTAMASE DOMAIN-CONTAINING"/>
    <property type="match status" value="1"/>
</dbReference>
<name>A0A1T4NYN3_9FIRM</name>
<dbReference type="Proteomes" id="UP000189857">
    <property type="component" value="Unassembled WGS sequence"/>
</dbReference>
<feature type="domain" description="Metallo-beta-lactamase" evidence="1">
    <location>
        <begin position="10"/>
        <end position="188"/>
    </location>
</feature>
<evidence type="ECO:0000259" key="1">
    <source>
        <dbReference type="SMART" id="SM00849"/>
    </source>
</evidence>
<dbReference type="RefSeq" id="WP_078787586.1">
    <property type="nucleotide sequence ID" value="NZ_FMTO01000009.1"/>
</dbReference>
<protein>
    <submittedName>
        <fullName evidence="2">Glyoxylase, beta-lactamase superfamily II</fullName>
    </submittedName>
</protein>
<dbReference type="OrthoDB" id="367237at2"/>
<proteinExistence type="predicted"/>
<dbReference type="Gene3D" id="3.60.15.10">
    <property type="entry name" value="Ribonuclease Z/Hydroxyacylglutathione hydrolase-like"/>
    <property type="match status" value="1"/>
</dbReference>